<dbReference type="CDD" id="cd08824">
    <property type="entry name" value="LOTUS"/>
    <property type="match status" value="1"/>
</dbReference>
<dbReference type="Pfam" id="PF14418">
    <property type="entry name" value="OHA"/>
    <property type="match status" value="1"/>
</dbReference>
<feature type="compositionally biased region" description="Basic and acidic residues" evidence="1">
    <location>
        <begin position="347"/>
        <end position="358"/>
    </location>
</feature>
<dbReference type="CDD" id="cd10910">
    <property type="entry name" value="PIN_limkain_b1_N_like"/>
    <property type="match status" value="1"/>
</dbReference>
<dbReference type="PANTHER" id="PTHR14379">
    <property type="entry name" value="LIMKAIN B LKAP"/>
    <property type="match status" value="1"/>
</dbReference>
<keyword evidence="4" id="KW-1185">Reference proteome</keyword>
<comment type="caution">
    <text evidence="3">The sequence shown here is derived from an EMBL/GenBank/DDBJ whole genome shotgun (WGS) entry which is preliminary data.</text>
</comment>
<organism evidence="3 4">
    <name type="scientific">Kingdonia uniflora</name>
    <dbReference type="NCBI Taxonomy" id="39325"/>
    <lineage>
        <taxon>Eukaryota</taxon>
        <taxon>Viridiplantae</taxon>
        <taxon>Streptophyta</taxon>
        <taxon>Embryophyta</taxon>
        <taxon>Tracheophyta</taxon>
        <taxon>Spermatophyta</taxon>
        <taxon>Magnoliopsida</taxon>
        <taxon>Ranunculales</taxon>
        <taxon>Circaeasteraceae</taxon>
        <taxon>Kingdonia</taxon>
    </lineage>
</organism>
<name>A0A7J7N8N9_9MAGN</name>
<evidence type="ECO:0000313" key="3">
    <source>
        <dbReference type="EMBL" id="KAF6163380.1"/>
    </source>
</evidence>
<dbReference type="GO" id="GO:0010468">
    <property type="term" value="P:regulation of gene expression"/>
    <property type="evidence" value="ECO:0007669"/>
    <property type="project" value="InterPro"/>
</dbReference>
<protein>
    <recommendedName>
        <fullName evidence="2">HTH OST-type domain-containing protein</fullName>
    </recommendedName>
</protein>
<dbReference type="Pfam" id="PF01936">
    <property type="entry name" value="NYN"/>
    <property type="match status" value="1"/>
</dbReference>
<dbReference type="GO" id="GO:0004540">
    <property type="term" value="F:RNA nuclease activity"/>
    <property type="evidence" value="ECO:0007669"/>
    <property type="project" value="InterPro"/>
</dbReference>
<dbReference type="EMBL" id="JACGCM010000981">
    <property type="protein sequence ID" value="KAF6163380.1"/>
    <property type="molecule type" value="Genomic_DNA"/>
</dbReference>
<dbReference type="GO" id="GO:0005777">
    <property type="term" value="C:peroxisome"/>
    <property type="evidence" value="ECO:0007669"/>
    <property type="project" value="InterPro"/>
</dbReference>
<sequence>MMKSLTPRTIYFFSNSPSHLILSHLYSSSSLLVSSNGVEESKQVKVSVWWDFENCSIPSGANVFKIKQRITSALRINRIRGPISITAFGDMMQLSRASQEALFNTGVCLNHIPNGGKTNADMSLLVDLISWTSQNPPPAHLFLISGDGDFANIMHQLRMKNYNILIASQNYAPRALCSASSIMWNWNSLVNGGNIVGKHLNDPPDGPNSWYGHHKGVLEDPFSDTCFQAKGPHLPAIDPEPQPILKSKQAKYLPTPIADLKPQSVSRSIMVDHTSQILNSHPNGILLSELYEALEKNNATMDNEFFGYGKFLHLLNSEPKVFKVRSAGNDFRVYKMDEWAEMNLNSEKRLESSDEGRSRAASAKDGGNSTLVTTSSDLAPKSVELVESKLKLKLDTGVENCRDQCGTTAAELNSTNSAVAAAAKDNLFAVTPPTEPILKLGPDFEISKRDSGIAAAKLNNENSAVSTIVKKNLSTKGLQLDHIETGSNLPVEKEDYPLIVGFYKKLLQYWSGNGTDSSRKEDIVMPEKDAESVNNFAKEKFKEKSADVKSHNHNDSLDSASFSSLDVNESVMQEKPAACSKENDDNSTTGFFSQILSWCKSWRMSETSSENYIHVGKEVNQIKNKTAYHTAFSKSLFWDDMESFVHSPSASALISWSRTREELAKELQKEGPLVLKTFSADDLLHLVQLLIFEKRWIDEFLTENCPFVLVHSGRNPSSTAVSNPYGSNRLSHLFSGNSPSQSNDQRPRDHEKAIENQNLEPFGTSTGKMIAHCEKLVRELLEESPKGFNMQQFSEKFQKQFGYSLSFKKLGYKKLSSLLQTIPGVKVEGTLIQPAGRQSSDVNLGCKLSDSRCKENEGSSPWEELGPVSETSSKRCENGSVPLNTITKGKDTEYCDFGDDSYLLDEELSDLEETSVTEEKVNGESGDNSSSLEILVTWNDSKNEKVSPDCLEIADIPRNDVKLLVSSGFGSKKKNQIKNKNKKVNFVTDPDTEEDTKSECINGLFASLNSTGSKMQT</sequence>
<dbReference type="InterPro" id="IPR025605">
    <property type="entry name" value="OST-HTH/LOTUS_dom"/>
</dbReference>
<dbReference type="OrthoDB" id="549353at2759"/>
<dbReference type="InterPro" id="IPR041966">
    <property type="entry name" value="LOTUS-like"/>
</dbReference>
<dbReference type="Gene3D" id="3.40.50.1010">
    <property type="entry name" value="5'-nuclease"/>
    <property type="match status" value="1"/>
</dbReference>
<proteinExistence type="predicted"/>
<reference evidence="3 4" key="1">
    <citation type="journal article" date="2020" name="IScience">
        <title>Genome Sequencing of the Endangered Kingdonia uniflora (Circaeasteraceae, Ranunculales) Reveals Potential Mechanisms of Evolutionary Specialization.</title>
        <authorList>
            <person name="Sun Y."/>
            <person name="Deng T."/>
            <person name="Zhang A."/>
            <person name="Moore M.J."/>
            <person name="Landis J.B."/>
            <person name="Lin N."/>
            <person name="Zhang H."/>
            <person name="Zhang X."/>
            <person name="Huang J."/>
            <person name="Zhang X."/>
            <person name="Sun H."/>
            <person name="Wang H."/>
        </authorList>
    </citation>
    <scope>NUCLEOTIDE SEQUENCE [LARGE SCALE GENOMIC DNA]</scope>
    <source>
        <strain evidence="3">TB1705</strain>
        <tissue evidence="3">Leaf</tissue>
    </source>
</reference>
<gene>
    <name evidence="3" type="ORF">GIB67_029229</name>
</gene>
<feature type="region of interest" description="Disordered" evidence="1">
    <location>
        <begin position="347"/>
        <end position="374"/>
    </location>
</feature>
<dbReference type="Gene3D" id="3.30.420.610">
    <property type="entry name" value="LOTUS domain-like"/>
    <property type="match status" value="1"/>
</dbReference>
<dbReference type="InterPro" id="IPR024768">
    <property type="entry name" value="Marf1"/>
</dbReference>
<dbReference type="Pfam" id="PF12872">
    <property type="entry name" value="OST-HTH"/>
    <property type="match status" value="2"/>
</dbReference>
<dbReference type="AlphaFoldDB" id="A0A7J7N8N9"/>
<feature type="domain" description="HTH OST-type" evidence="2">
    <location>
        <begin position="769"/>
        <end position="843"/>
    </location>
</feature>
<evidence type="ECO:0000256" key="1">
    <source>
        <dbReference type="SAM" id="MobiDB-lite"/>
    </source>
</evidence>
<evidence type="ECO:0000313" key="4">
    <source>
        <dbReference type="Proteomes" id="UP000541444"/>
    </source>
</evidence>
<feature type="region of interest" description="Disordered" evidence="1">
    <location>
        <begin position="854"/>
        <end position="876"/>
    </location>
</feature>
<feature type="domain" description="HTH OST-type" evidence="2">
    <location>
        <begin position="266"/>
        <end position="337"/>
    </location>
</feature>
<dbReference type="Proteomes" id="UP000541444">
    <property type="component" value="Unassembled WGS sequence"/>
</dbReference>
<dbReference type="InterPro" id="IPR025677">
    <property type="entry name" value="OST-HTH-assoc_dom"/>
</dbReference>
<dbReference type="PANTHER" id="PTHR14379:SF6">
    <property type="entry name" value="EMB|CAB71880.1"/>
    <property type="match status" value="1"/>
</dbReference>
<dbReference type="PROSITE" id="PS51644">
    <property type="entry name" value="HTH_OST"/>
    <property type="match status" value="2"/>
</dbReference>
<dbReference type="InterPro" id="IPR021139">
    <property type="entry name" value="NYN"/>
</dbReference>
<accession>A0A7J7N8N9</accession>
<evidence type="ECO:0000259" key="2">
    <source>
        <dbReference type="PROSITE" id="PS51644"/>
    </source>
</evidence>